<evidence type="ECO:0000313" key="3">
    <source>
        <dbReference type="Proteomes" id="UP001157938"/>
    </source>
</evidence>
<proteinExistence type="predicted"/>
<dbReference type="EMBL" id="CAKLBC010000240">
    <property type="protein sequence ID" value="CAH0485460.1"/>
    <property type="molecule type" value="Genomic_DNA"/>
</dbReference>
<evidence type="ECO:0000313" key="2">
    <source>
        <dbReference type="EMBL" id="CAI5722546.1"/>
    </source>
</evidence>
<dbReference type="Gene3D" id="1.10.10.60">
    <property type="entry name" value="Homeodomain-like"/>
    <property type="match status" value="1"/>
</dbReference>
<accession>A0AAV0TIL4</accession>
<evidence type="ECO:0008006" key="5">
    <source>
        <dbReference type="Google" id="ProtNLM"/>
    </source>
</evidence>
<dbReference type="AlphaFoldDB" id="A0AAV0TIL4"/>
<dbReference type="Proteomes" id="UP001159659">
    <property type="component" value="Unassembled WGS sequence"/>
</dbReference>
<sequence>MTMTVLPSFQTFLENSATPQRPSFLLQRPHSPKCSIYGRHLTNTTSGMHYNYNSSCNSNSPVSSLNSERNSVKVVSSRRTNFKRPLTDVGLNVLPQLPLTTSSSTGKRGKKKYLKERERCEIVRRVNAGEKQSHLAKEFGVTRAAVCYLLKHQTATMRRLSQRPYMLPGGTYGG</sequence>
<gene>
    <name evidence="1" type="ORF">PFR001_LOCUS1153</name>
    <name evidence="2" type="ORF">PFR002_LOCUS4466</name>
</gene>
<reference evidence="1 3" key="1">
    <citation type="submission" date="2021-11" db="EMBL/GenBank/DDBJ databases">
        <authorList>
            <person name="Islam A."/>
            <person name="Islam S."/>
            <person name="Flora M.S."/>
            <person name="Rahman M."/>
            <person name="Ziaur R.M."/>
            <person name="Epstein J.H."/>
            <person name="Hassan M."/>
            <person name="Klassen M."/>
            <person name="Woodard K."/>
            <person name="Webb A."/>
            <person name="Webby R.J."/>
            <person name="El Zowalaty M.E."/>
        </authorList>
    </citation>
    <scope>NUCLEOTIDE SEQUENCE [LARGE SCALE GENOMIC DNA]</scope>
    <source>
        <strain evidence="1">Pf1</strain>
    </source>
</reference>
<dbReference type="Proteomes" id="UP001157938">
    <property type="component" value="Unassembled WGS sequence"/>
</dbReference>
<evidence type="ECO:0000313" key="4">
    <source>
        <dbReference type="Proteomes" id="UP001159659"/>
    </source>
</evidence>
<protein>
    <recommendedName>
        <fullName evidence="5">HTH psq-type domain-containing protein</fullName>
    </recommendedName>
</protein>
<reference evidence="2" key="2">
    <citation type="submission" date="2022-12" db="EMBL/GenBank/DDBJ databases">
        <authorList>
            <person name="Webb A."/>
        </authorList>
    </citation>
    <scope>NUCLEOTIDE SEQUENCE</scope>
    <source>
        <strain evidence="2">Pf2</strain>
    </source>
</reference>
<evidence type="ECO:0000313" key="1">
    <source>
        <dbReference type="EMBL" id="CAH0485460.1"/>
    </source>
</evidence>
<comment type="caution">
    <text evidence="2">The sequence shown here is derived from an EMBL/GenBank/DDBJ whole genome shotgun (WGS) entry which is preliminary data.</text>
</comment>
<organism evidence="2 4">
    <name type="scientific">Peronospora farinosa</name>
    <dbReference type="NCBI Taxonomy" id="134698"/>
    <lineage>
        <taxon>Eukaryota</taxon>
        <taxon>Sar</taxon>
        <taxon>Stramenopiles</taxon>
        <taxon>Oomycota</taxon>
        <taxon>Peronosporomycetes</taxon>
        <taxon>Peronosporales</taxon>
        <taxon>Peronosporaceae</taxon>
        <taxon>Peronospora</taxon>
    </lineage>
</organism>
<keyword evidence="3" id="KW-1185">Reference proteome</keyword>
<dbReference type="EMBL" id="CANTFK010000666">
    <property type="protein sequence ID" value="CAI5722546.1"/>
    <property type="molecule type" value="Genomic_DNA"/>
</dbReference>
<name>A0AAV0TIL4_9STRA</name>